<gene>
    <name evidence="9" type="ORF">BsIDN1_32940</name>
</gene>
<keyword evidence="4 6" id="KW-0862">Zinc</keyword>
<dbReference type="Pfam" id="PF01435">
    <property type="entry name" value="Peptidase_M48"/>
    <property type="match status" value="1"/>
</dbReference>
<evidence type="ECO:0000313" key="10">
    <source>
        <dbReference type="Proteomes" id="UP000464658"/>
    </source>
</evidence>
<feature type="domain" description="Peptidase M48" evidence="8">
    <location>
        <begin position="8"/>
        <end position="65"/>
    </location>
</feature>
<evidence type="ECO:0000256" key="2">
    <source>
        <dbReference type="ARBA" id="ARBA00022723"/>
    </source>
</evidence>
<protein>
    <recommendedName>
        <fullName evidence="8">Peptidase M48 domain-containing protein</fullName>
    </recommendedName>
</protein>
<keyword evidence="5 6" id="KW-0482">Metalloprotease</keyword>
<dbReference type="GO" id="GO:0046872">
    <property type="term" value="F:metal ion binding"/>
    <property type="evidence" value="ECO:0007669"/>
    <property type="project" value="UniProtKB-KW"/>
</dbReference>
<evidence type="ECO:0000259" key="8">
    <source>
        <dbReference type="Pfam" id="PF01435"/>
    </source>
</evidence>
<comment type="cofactor">
    <cofactor evidence="6">
        <name>Zn(2+)</name>
        <dbReference type="ChEBI" id="CHEBI:29105"/>
    </cofactor>
    <text evidence="6">Binds 1 zinc ion per subunit.</text>
</comment>
<organism evidence="9 10">
    <name type="scientific">Bacillus safensis</name>
    <dbReference type="NCBI Taxonomy" id="561879"/>
    <lineage>
        <taxon>Bacteria</taxon>
        <taxon>Bacillati</taxon>
        <taxon>Bacillota</taxon>
        <taxon>Bacilli</taxon>
        <taxon>Bacillales</taxon>
        <taxon>Bacillaceae</taxon>
        <taxon>Bacillus</taxon>
    </lineage>
</organism>
<evidence type="ECO:0000256" key="5">
    <source>
        <dbReference type="ARBA" id="ARBA00023049"/>
    </source>
</evidence>
<feature type="compositionally biased region" description="Basic and acidic residues" evidence="7">
    <location>
        <begin position="51"/>
        <end position="72"/>
    </location>
</feature>
<sequence>MIFITEWLPKKISRLFEIQADNFAVSHLENKTLYLNTLIKLSSLIEEEEGDYGRKSEWRESHPSFEKNELRT</sequence>
<dbReference type="GO" id="GO:0004222">
    <property type="term" value="F:metalloendopeptidase activity"/>
    <property type="evidence" value="ECO:0007669"/>
    <property type="project" value="InterPro"/>
</dbReference>
<evidence type="ECO:0000256" key="4">
    <source>
        <dbReference type="ARBA" id="ARBA00022833"/>
    </source>
</evidence>
<keyword evidence="2" id="KW-0479">Metal-binding</keyword>
<evidence type="ECO:0000256" key="7">
    <source>
        <dbReference type="SAM" id="MobiDB-lite"/>
    </source>
</evidence>
<name>A0A5S9MDR2_BACIA</name>
<evidence type="ECO:0000256" key="3">
    <source>
        <dbReference type="ARBA" id="ARBA00022801"/>
    </source>
</evidence>
<evidence type="ECO:0000256" key="1">
    <source>
        <dbReference type="ARBA" id="ARBA00022670"/>
    </source>
</evidence>
<comment type="similarity">
    <text evidence="6">Belongs to the peptidase M48 family.</text>
</comment>
<dbReference type="EMBL" id="AP021906">
    <property type="protein sequence ID" value="BBP89676.1"/>
    <property type="molecule type" value="Genomic_DNA"/>
</dbReference>
<accession>A0A5S9MDR2</accession>
<evidence type="ECO:0000313" key="9">
    <source>
        <dbReference type="EMBL" id="BBP89676.1"/>
    </source>
</evidence>
<reference evidence="9 10" key="1">
    <citation type="submission" date="2019-12" db="EMBL/GenBank/DDBJ databases">
        <title>Full genome sequence of a Bacillus safensis strain isolated from commercially available natto in Indonesia.</title>
        <authorList>
            <person name="Yoshida M."/>
            <person name="Uomi M."/>
            <person name="Waturangi D."/>
            <person name="Ekaputri J.J."/>
            <person name="Setiamarga D.H.E."/>
        </authorList>
    </citation>
    <scope>NUCLEOTIDE SEQUENCE [LARGE SCALE GENOMIC DNA]</scope>
    <source>
        <strain evidence="9 10">IDN1</strain>
    </source>
</reference>
<keyword evidence="3 6" id="KW-0378">Hydrolase</keyword>
<dbReference type="InterPro" id="IPR001915">
    <property type="entry name" value="Peptidase_M48"/>
</dbReference>
<keyword evidence="1 6" id="KW-0645">Protease</keyword>
<proteinExistence type="inferred from homology"/>
<dbReference type="Proteomes" id="UP000464658">
    <property type="component" value="Chromosome"/>
</dbReference>
<feature type="region of interest" description="Disordered" evidence="7">
    <location>
        <begin position="49"/>
        <end position="72"/>
    </location>
</feature>
<dbReference type="AlphaFoldDB" id="A0A5S9MDR2"/>
<evidence type="ECO:0000256" key="6">
    <source>
        <dbReference type="RuleBase" id="RU003983"/>
    </source>
</evidence>
<dbReference type="GO" id="GO:0006508">
    <property type="term" value="P:proteolysis"/>
    <property type="evidence" value="ECO:0007669"/>
    <property type="project" value="UniProtKB-KW"/>
</dbReference>